<evidence type="ECO:0000313" key="4">
    <source>
        <dbReference type="Proteomes" id="UP001600165"/>
    </source>
</evidence>
<feature type="binding site" evidence="1">
    <location>
        <position position="48"/>
    </location>
    <ligand>
        <name>ATP</name>
        <dbReference type="ChEBI" id="CHEBI:30616"/>
    </ligand>
</feature>
<accession>A0ABW6IH33</accession>
<keyword evidence="1" id="KW-0067">ATP-binding</keyword>
<comment type="caution">
    <text evidence="3">The sequence shown here is derived from an EMBL/GenBank/DDBJ whole genome shotgun (WGS) entry which is preliminary data.</text>
</comment>
<evidence type="ECO:0000313" key="3">
    <source>
        <dbReference type="EMBL" id="MFE4107157.1"/>
    </source>
</evidence>
<dbReference type="Gene3D" id="3.30.200.20">
    <property type="entry name" value="Phosphorylase Kinase, domain 1"/>
    <property type="match status" value="1"/>
</dbReference>
<dbReference type="InterPro" id="IPR011009">
    <property type="entry name" value="Kinase-like_dom_sf"/>
</dbReference>
<evidence type="ECO:0000259" key="2">
    <source>
        <dbReference type="PROSITE" id="PS50011"/>
    </source>
</evidence>
<organism evidence="3 4">
    <name type="scientific">Almyronema epifaneia S1</name>
    <dbReference type="NCBI Taxonomy" id="2991925"/>
    <lineage>
        <taxon>Bacteria</taxon>
        <taxon>Bacillati</taxon>
        <taxon>Cyanobacteriota</taxon>
        <taxon>Cyanophyceae</taxon>
        <taxon>Nodosilineales</taxon>
        <taxon>Nodosilineaceae</taxon>
        <taxon>Almyronema</taxon>
        <taxon>Almyronema epifaneia</taxon>
    </lineage>
</organism>
<protein>
    <recommendedName>
        <fullName evidence="2">Protein kinase domain-containing protein</fullName>
    </recommendedName>
</protein>
<dbReference type="PROSITE" id="PS50011">
    <property type="entry name" value="PROTEIN_KINASE_DOM"/>
    <property type="match status" value="1"/>
</dbReference>
<gene>
    <name evidence="3" type="ORF">ACFVKH_12750</name>
</gene>
<keyword evidence="1" id="KW-0547">Nucleotide-binding</keyword>
<feature type="non-terminal residue" evidence="3">
    <location>
        <position position="78"/>
    </location>
</feature>
<dbReference type="PROSITE" id="PS00107">
    <property type="entry name" value="PROTEIN_KINASE_ATP"/>
    <property type="match status" value="1"/>
</dbReference>
<feature type="domain" description="Protein kinase" evidence="2">
    <location>
        <begin position="18"/>
        <end position="78"/>
    </location>
</feature>
<evidence type="ECO:0000256" key="1">
    <source>
        <dbReference type="PROSITE-ProRule" id="PRU10141"/>
    </source>
</evidence>
<sequence>MTLGGMAGNAGSLLGDRYRLLKQLGKGGFGRTYLAEDTYRFNELCVLKEFVPQVEGEAALQKAQQLFEREAGVLYQLA</sequence>
<dbReference type="EMBL" id="JBHZOL010000078">
    <property type="protein sequence ID" value="MFE4107157.1"/>
    <property type="molecule type" value="Genomic_DNA"/>
</dbReference>
<reference evidence="3 4" key="1">
    <citation type="submission" date="2024-10" db="EMBL/GenBank/DDBJ databases">
        <authorList>
            <person name="Ratan Roy A."/>
            <person name="Morales Sandoval P.H."/>
            <person name="De Los Santos Villalobos S."/>
            <person name="Chakraborty S."/>
            <person name="Mukherjee J."/>
        </authorList>
    </citation>
    <scope>NUCLEOTIDE SEQUENCE [LARGE SCALE GENOMIC DNA]</scope>
    <source>
        <strain evidence="3 4">S1</strain>
    </source>
</reference>
<dbReference type="InterPro" id="IPR000719">
    <property type="entry name" value="Prot_kinase_dom"/>
</dbReference>
<name>A0ABW6IH33_9CYAN</name>
<keyword evidence="4" id="KW-1185">Reference proteome</keyword>
<dbReference type="Proteomes" id="UP001600165">
    <property type="component" value="Unassembled WGS sequence"/>
</dbReference>
<dbReference type="SUPFAM" id="SSF56112">
    <property type="entry name" value="Protein kinase-like (PK-like)"/>
    <property type="match status" value="1"/>
</dbReference>
<dbReference type="InterPro" id="IPR017441">
    <property type="entry name" value="Protein_kinase_ATP_BS"/>
</dbReference>
<proteinExistence type="predicted"/>